<name>A0A1S8L4K0_9CLOT</name>
<dbReference type="STRING" id="84029.CROST_26140"/>
<keyword evidence="3" id="KW-1133">Transmembrane helix</keyword>
<organism evidence="6 7">
    <name type="scientific">Clostridium felsineum</name>
    <dbReference type="NCBI Taxonomy" id="36839"/>
    <lineage>
        <taxon>Bacteria</taxon>
        <taxon>Bacillati</taxon>
        <taxon>Bacillota</taxon>
        <taxon>Clostridia</taxon>
        <taxon>Eubacteriales</taxon>
        <taxon>Clostridiaceae</taxon>
        <taxon>Clostridium</taxon>
    </lineage>
</organism>
<evidence type="ECO:0000313" key="7">
    <source>
        <dbReference type="Proteomes" id="UP000190951"/>
    </source>
</evidence>
<dbReference type="AlphaFoldDB" id="A0A1S8L4K0"/>
<evidence type="ECO:0000256" key="3">
    <source>
        <dbReference type="ARBA" id="ARBA00022989"/>
    </source>
</evidence>
<protein>
    <recommendedName>
        <fullName evidence="5">O-antigen ligase-related domain-containing protein</fullName>
    </recommendedName>
</protein>
<proteinExistence type="predicted"/>
<dbReference type="InterPro" id="IPR007016">
    <property type="entry name" value="O-antigen_ligase-rel_domated"/>
</dbReference>
<dbReference type="Proteomes" id="UP000190951">
    <property type="component" value="Chromosome"/>
</dbReference>
<evidence type="ECO:0000313" key="6">
    <source>
        <dbReference type="EMBL" id="URZ12230.1"/>
    </source>
</evidence>
<dbReference type="KEGG" id="crw:CROST_029470"/>
<dbReference type="RefSeq" id="WP_077833879.1">
    <property type="nucleotide sequence ID" value="NZ_CP096983.1"/>
</dbReference>
<evidence type="ECO:0000256" key="4">
    <source>
        <dbReference type="ARBA" id="ARBA00023136"/>
    </source>
</evidence>
<reference evidence="6 7" key="1">
    <citation type="submission" date="2022-04" db="EMBL/GenBank/DDBJ databases">
        <title>Genome sequence of C. roseum typestrain.</title>
        <authorList>
            <person name="Poehlein A."/>
            <person name="Schoch T."/>
            <person name="Duerre P."/>
            <person name="Daniel R."/>
        </authorList>
    </citation>
    <scope>NUCLEOTIDE SEQUENCE [LARGE SCALE GENOMIC DNA]</scope>
    <source>
        <strain evidence="6 7">DSM 7320</strain>
    </source>
</reference>
<dbReference type="PANTHER" id="PTHR37422">
    <property type="entry name" value="TEICHURONIC ACID BIOSYNTHESIS PROTEIN TUAE"/>
    <property type="match status" value="1"/>
</dbReference>
<dbReference type="EMBL" id="CP096983">
    <property type="protein sequence ID" value="URZ12230.1"/>
    <property type="molecule type" value="Genomic_DNA"/>
</dbReference>
<sequence>MNDSIKKINYLFICLFIFLNPLIPYNLKIHNNITISDMLLLIIFVLFLVEIISNRQKFKECFYIMLGDKTLFFLVLLFIVMMISVTYAKEKPLALEESLRFFSYIIMYIILSLGYKEEKNFKGFVFSFVASVTCTSIYGVFQKITGFGIPHQYDYKANGVTMVRIAGVFGNPNTLAAFMILAVFPIVMFAIFEKNLKKKAFYSILSVLVIYNAVLTGSRNSLIGLALGFCVLALIYSVKLIVPIVVLGGISMFIPQVMTRLKSINDKNLNEARIKLWKTALKMIKEHPMSGVGNGNYVANYDAYVKKYPELRYADYSRFPVHNSYLKIGSELGAFGEIFFIAAIINVFLKIYATYKKTNIKLKKSFYLGFIASTVAFLFMNFSDNLLFVPAITSFFWMFVAMADRH</sequence>
<comment type="subcellular location">
    <subcellularLocation>
        <location evidence="1">Membrane</location>
        <topology evidence="1">Multi-pass membrane protein</topology>
    </subcellularLocation>
</comment>
<keyword evidence="2" id="KW-0812">Transmembrane</keyword>
<dbReference type="Pfam" id="PF04932">
    <property type="entry name" value="Wzy_C"/>
    <property type="match status" value="1"/>
</dbReference>
<dbReference type="PANTHER" id="PTHR37422:SF17">
    <property type="entry name" value="O-ANTIGEN LIGASE"/>
    <property type="match status" value="1"/>
</dbReference>
<dbReference type="GO" id="GO:0016020">
    <property type="term" value="C:membrane"/>
    <property type="evidence" value="ECO:0007669"/>
    <property type="project" value="UniProtKB-SubCell"/>
</dbReference>
<keyword evidence="4" id="KW-0472">Membrane</keyword>
<feature type="domain" description="O-antigen ligase-related" evidence="5">
    <location>
        <begin position="205"/>
        <end position="341"/>
    </location>
</feature>
<evidence type="ECO:0000259" key="5">
    <source>
        <dbReference type="Pfam" id="PF04932"/>
    </source>
</evidence>
<keyword evidence="7" id="KW-1185">Reference proteome</keyword>
<accession>A0A1S8L4K0</accession>
<evidence type="ECO:0000256" key="2">
    <source>
        <dbReference type="ARBA" id="ARBA00022692"/>
    </source>
</evidence>
<dbReference type="InterPro" id="IPR051533">
    <property type="entry name" value="WaaL-like"/>
</dbReference>
<evidence type="ECO:0000256" key="1">
    <source>
        <dbReference type="ARBA" id="ARBA00004141"/>
    </source>
</evidence>
<gene>
    <name evidence="6" type="ORF">CROST_029470</name>
</gene>